<evidence type="ECO:0000256" key="2">
    <source>
        <dbReference type="SAM" id="SignalP"/>
    </source>
</evidence>
<reference evidence="3 4" key="1">
    <citation type="submission" date="2019-05" db="EMBL/GenBank/DDBJ databases">
        <title>Another draft genome of Portunus trituberculatus and its Hox gene families provides insights of decapod evolution.</title>
        <authorList>
            <person name="Jeong J.-H."/>
            <person name="Song I."/>
            <person name="Kim S."/>
            <person name="Choi T."/>
            <person name="Kim D."/>
            <person name="Ryu S."/>
            <person name="Kim W."/>
        </authorList>
    </citation>
    <scope>NUCLEOTIDE SEQUENCE [LARGE SCALE GENOMIC DNA]</scope>
    <source>
        <tissue evidence="3">Muscle</tissue>
    </source>
</reference>
<accession>A0A5B7GRW7</accession>
<keyword evidence="2" id="KW-0732">Signal</keyword>
<gene>
    <name evidence="3" type="ORF">E2C01_054111</name>
</gene>
<evidence type="ECO:0000256" key="1">
    <source>
        <dbReference type="SAM" id="MobiDB-lite"/>
    </source>
</evidence>
<keyword evidence="4" id="KW-1185">Reference proteome</keyword>
<evidence type="ECO:0008006" key="5">
    <source>
        <dbReference type="Google" id="ProtNLM"/>
    </source>
</evidence>
<dbReference type="AlphaFoldDB" id="A0A5B7GRW7"/>
<name>A0A5B7GRW7_PORTR</name>
<dbReference type="Proteomes" id="UP000324222">
    <property type="component" value="Unassembled WGS sequence"/>
</dbReference>
<feature type="signal peptide" evidence="2">
    <location>
        <begin position="1"/>
        <end position="35"/>
    </location>
</feature>
<proteinExistence type="predicted"/>
<evidence type="ECO:0000313" key="4">
    <source>
        <dbReference type="Proteomes" id="UP000324222"/>
    </source>
</evidence>
<protein>
    <recommendedName>
        <fullName evidence="5">Secreted protein</fullName>
    </recommendedName>
</protein>
<feature type="chain" id="PRO_5022826083" description="Secreted protein" evidence="2">
    <location>
        <begin position="36"/>
        <end position="84"/>
    </location>
</feature>
<feature type="region of interest" description="Disordered" evidence="1">
    <location>
        <begin position="56"/>
        <end position="84"/>
    </location>
</feature>
<dbReference type="EMBL" id="VSRR010017152">
    <property type="protein sequence ID" value="MPC60075.1"/>
    <property type="molecule type" value="Genomic_DNA"/>
</dbReference>
<evidence type="ECO:0000313" key="3">
    <source>
        <dbReference type="EMBL" id="MPC60075.1"/>
    </source>
</evidence>
<comment type="caution">
    <text evidence="3">The sequence shown here is derived from an EMBL/GenBank/DDBJ whole genome shotgun (WGS) entry which is preliminary data.</text>
</comment>
<organism evidence="3 4">
    <name type="scientific">Portunus trituberculatus</name>
    <name type="common">Swimming crab</name>
    <name type="synonym">Neptunus trituberculatus</name>
    <dbReference type="NCBI Taxonomy" id="210409"/>
    <lineage>
        <taxon>Eukaryota</taxon>
        <taxon>Metazoa</taxon>
        <taxon>Ecdysozoa</taxon>
        <taxon>Arthropoda</taxon>
        <taxon>Crustacea</taxon>
        <taxon>Multicrustacea</taxon>
        <taxon>Malacostraca</taxon>
        <taxon>Eumalacostraca</taxon>
        <taxon>Eucarida</taxon>
        <taxon>Decapoda</taxon>
        <taxon>Pleocyemata</taxon>
        <taxon>Brachyura</taxon>
        <taxon>Eubrachyura</taxon>
        <taxon>Portunoidea</taxon>
        <taxon>Portunidae</taxon>
        <taxon>Portuninae</taxon>
        <taxon>Portunus</taxon>
    </lineage>
</organism>
<sequence length="84" mass="9310">MKTPPSRFHSLGRKSLLLLSIVELHVLCLSPACQREDYNYCRAVNVMTVMTGGAMEHEDPTVTTGARQHSLRPASLARGNKQCK</sequence>